<reference evidence="1 2" key="1">
    <citation type="submission" date="2018-08" db="EMBL/GenBank/DDBJ databases">
        <title>Aphanomyces genome sequencing and annotation.</title>
        <authorList>
            <person name="Minardi D."/>
            <person name="Oidtmann B."/>
            <person name="Van Der Giezen M."/>
            <person name="Studholme D.J."/>
        </authorList>
    </citation>
    <scope>NUCLEOTIDE SEQUENCE [LARGE SCALE GENOMIC DNA]</scope>
    <source>
        <strain evidence="1 2">Si</strain>
    </source>
</reference>
<accession>A0A3R6Z9G8</accession>
<gene>
    <name evidence="1" type="ORF">DYB34_013313</name>
</gene>
<evidence type="ECO:0000313" key="2">
    <source>
        <dbReference type="Proteomes" id="UP000283543"/>
    </source>
</evidence>
<dbReference type="EMBL" id="QUTB01012460">
    <property type="protein sequence ID" value="RHY33824.1"/>
    <property type="molecule type" value="Genomic_DNA"/>
</dbReference>
<protein>
    <submittedName>
        <fullName evidence="1">Uncharacterized protein</fullName>
    </submittedName>
</protein>
<dbReference type="VEuPathDB" id="FungiDB:H257_17867"/>
<dbReference type="Proteomes" id="UP000283543">
    <property type="component" value="Unassembled WGS sequence"/>
</dbReference>
<evidence type="ECO:0000313" key="1">
    <source>
        <dbReference type="EMBL" id="RHY33824.1"/>
    </source>
</evidence>
<proteinExistence type="predicted"/>
<name>A0A3R6Z9G8_APHAT</name>
<organism evidence="1 2">
    <name type="scientific">Aphanomyces astaci</name>
    <name type="common">Crayfish plague agent</name>
    <dbReference type="NCBI Taxonomy" id="112090"/>
    <lineage>
        <taxon>Eukaryota</taxon>
        <taxon>Sar</taxon>
        <taxon>Stramenopiles</taxon>
        <taxon>Oomycota</taxon>
        <taxon>Saprolegniomycetes</taxon>
        <taxon>Saprolegniales</taxon>
        <taxon>Verrucalvaceae</taxon>
        <taxon>Aphanomyces</taxon>
    </lineage>
</organism>
<dbReference type="AlphaFoldDB" id="A0A3R6Z9G8"/>
<sequence>MRVAVANLPFEIEDSWEPAANLLDDIPIEFKRYVRSNKAVSQVKAMVMSGVTQSLGGIVANLPFLEPLDPSQEDIQVFD</sequence>
<comment type="caution">
    <text evidence="1">The sequence shown here is derived from an EMBL/GenBank/DDBJ whole genome shotgun (WGS) entry which is preliminary data.</text>
</comment>